<dbReference type="Proteomes" id="UP000234331">
    <property type="component" value="Unassembled WGS sequence"/>
</dbReference>
<name>A0A2I2KV15_9ACTN</name>
<organism evidence="1 2">
    <name type="scientific">Frankia canadensis</name>
    <dbReference type="NCBI Taxonomy" id="1836972"/>
    <lineage>
        <taxon>Bacteria</taxon>
        <taxon>Bacillati</taxon>
        <taxon>Actinomycetota</taxon>
        <taxon>Actinomycetes</taxon>
        <taxon>Frankiales</taxon>
        <taxon>Frankiaceae</taxon>
        <taxon>Frankia</taxon>
    </lineage>
</organism>
<gene>
    <name evidence="1" type="ORF">FRACA_340014</name>
</gene>
<accession>A0A2I2KV15</accession>
<reference evidence="1 2" key="1">
    <citation type="submission" date="2017-06" db="EMBL/GenBank/DDBJ databases">
        <authorList>
            <person name="Kim H.J."/>
            <person name="Triplett B.A."/>
        </authorList>
    </citation>
    <scope>NUCLEOTIDE SEQUENCE [LARGE SCALE GENOMIC DNA]</scope>
    <source>
        <strain evidence="1">FRACA_ARgP5</strain>
    </source>
</reference>
<dbReference type="AlphaFoldDB" id="A0A2I2KV15"/>
<evidence type="ECO:0000313" key="1">
    <source>
        <dbReference type="EMBL" id="SNQ49504.1"/>
    </source>
</evidence>
<sequence length="92" mass="9540">MRRGSARRCWPRPLPGRITAARHHLAAASAAFEDAGGRGWAARADAELTAAGGTPATVSPRIGGRDELTPQELQIASLAAEGLTVLDEPADV</sequence>
<protein>
    <submittedName>
        <fullName evidence="1">Uncharacterized protein</fullName>
    </submittedName>
</protein>
<dbReference type="EMBL" id="FZMO01000268">
    <property type="protein sequence ID" value="SNQ49504.1"/>
    <property type="molecule type" value="Genomic_DNA"/>
</dbReference>
<keyword evidence="2" id="KW-1185">Reference proteome</keyword>
<evidence type="ECO:0000313" key="2">
    <source>
        <dbReference type="Proteomes" id="UP000234331"/>
    </source>
</evidence>
<proteinExistence type="predicted"/>